<evidence type="ECO:0000313" key="2">
    <source>
        <dbReference type="Proteomes" id="UP000008394"/>
    </source>
</evidence>
<dbReference type="EMBL" id="CP002915">
    <property type="protein sequence ID" value="AEK30555.1"/>
    <property type="molecule type" value="Genomic_DNA"/>
</dbReference>
<accession>A0A806FHS0</accession>
<organism evidence="1 2">
    <name type="scientific">Bifidobacterium animalis subsp. lactis CNCM I-2494</name>
    <dbReference type="NCBI Taxonomy" id="1042403"/>
    <lineage>
        <taxon>Bacteria</taxon>
        <taxon>Bacillati</taxon>
        <taxon>Actinomycetota</taxon>
        <taxon>Actinomycetes</taxon>
        <taxon>Bifidobacteriales</taxon>
        <taxon>Bifidobacteriaceae</taxon>
        <taxon>Bifidobacterium</taxon>
    </lineage>
</organism>
<name>A0A806FHS0_BIFAN</name>
<protein>
    <submittedName>
        <fullName evidence="1">Hypothetical cytosolic protein</fullName>
    </submittedName>
</protein>
<proteinExistence type="predicted"/>
<reference evidence="1 2" key="1">
    <citation type="journal article" date="2011" name="J. Bacteriol.">
        <title>Genome Sequence of the Probiotic Strain Bifidobacterium animalis subsp. lactis CNCM I-2494.</title>
        <authorList>
            <person name="Chervaux C."/>
            <person name="Grimaldi C."/>
            <person name="Bolotin A."/>
            <person name="Quinquis B."/>
            <person name="Legrain-Raspaud S."/>
            <person name="van Hylckama Vlieg J.E."/>
            <person name="Denariaz G."/>
            <person name="Smokvina T."/>
        </authorList>
    </citation>
    <scope>NUCLEOTIDE SEQUENCE [LARGE SCALE GENOMIC DNA]</scope>
    <source>
        <strain evidence="1 2">CNCM I-2494</strain>
    </source>
</reference>
<dbReference type="KEGG" id="bnm:BALAC2494_00141"/>
<gene>
    <name evidence="1" type="ORF">BALAC2494_00141</name>
</gene>
<dbReference type="Proteomes" id="UP000008394">
    <property type="component" value="Chromosome"/>
</dbReference>
<evidence type="ECO:0000313" key="1">
    <source>
        <dbReference type="EMBL" id="AEK30555.1"/>
    </source>
</evidence>
<dbReference type="AlphaFoldDB" id="A0A806FHS0"/>
<sequence length="313" mass="34477">MHKFSNAGFNGADTAGIAHGSSVFTAFRHCRSCTICPTCNVDNTFSDHKCPLGWNPFHSAATVDARPVWVAMQDGQGVDMVSNNEHNEEAEMNREDGGIAGLGMHPLPVARLGGMRREYFERMTDIGTASAAARWIADLLPPWLTWLREPEMKPQDLDDEVQLMLVTGFNISLAVRDAIIMTVVADESQWDEGVISRFAAHPHDKDVAQSMSAMLTAAFEEPESDERRCVRVVELLHTMSGRLPAECTRQLRAVRAYLKWWRGDESALHDALGVLEEDERVTLAAIVAAAVTRHVYPAHAGRAETEDAPIAGT</sequence>